<dbReference type="OrthoDB" id="8404680at2"/>
<evidence type="ECO:0000313" key="2">
    <source>
        <dbReference type="Proteomes" id="UP000199048"/>
    </source>
</evidence>
<dbReference type="CDD" id="cd00761">
    <property type="entry name" value="Glyco_tranf_GTA_type"/>
    <property type="match status" value="1"/>
</dbReference>
<dbReference type="STRING" id="582667.SAMN05192568_107010"/>
<name>A0A1I4UGJ2_9HYPH</name>
<dbReference type="GO" id="GO:0016740">
    <property type="term" value="F:transferase activity"/>
    <property type="evidence" value="ECO:0007669"/>
    <property type="project" value="UniProtKB-KW"/>
</dbReference>
<dbReference type="Proteomes" id="UP000199048">
    <property type="component" value="Unassembled WGS sequence"/>
</dbReference>
<gene>
    <name evidence="1" type="ORF">SAMN05192568_107010</name>
</gene>
<reference evidence="2" key="1">
    <citation type="submission" date="2016-10" db="EMBL/GenBank/DDBJ databases">
        <authorList>
            <person name="Varghese N."/>
            <person name="Submissions S."/>
        </authorList>
    </citation>
    <scope>NUCLEOTIDE SEQUENCE [LARGE SCALE GENOMIC DNA]</scope>
    <source>
        <strain evidence="2">BL36</strain>
    </source>
</reference>
<keyword evidence="1" id="KW-0808">Transferase</keyword>
<sequence length="291" mass="32624">MNIVVAIASTGRPEELGDWSEYLKSQSYKPSTVIYSVASPCDLPQITRLYAPNKIIVGSAGSSVQRNRVLDVLELSCDLIVFFDDDYVPERRCLEKIVDLFTLLPNVAGASGLLLRDGAQSAGISKEDALNLIEISENNSPVLEQMHVDSVGLYGCNMAFRRTAIGGIRFDENLPLYGWQEDVDFAMRVRRNGRIVNTDSFKGVHRGVKKSKTSGYKFGYSQIANPLYLIKKGTMPISHGLKLIAKNLLANHIRLLRPESWIDRRGRVRGNWLAAWDLVRFKLSPRKILNL</sequence>
<dbReference type="EMBL" id="FOTK01000070">
    <property type="protein sequence ID" value="SFM88124.1"/>
    <property type="molecule type" value="Genomic_DNA"/>
</dbReference>
<dbReference type="Gene3D" id="3.90.550.10">
    <property type="entry name" value="Spore Coat Polysaccharide Biosynthesis Protein SpsA, Chain A"/>
    <property type="match status" value="1"/>
</dbReference>
<dbReference type="SUPFAM" id="SSF53448">
    <property type="entry name" value="Nucleotide-diphospho-sugar transferases"/>
    <property type="match status" value="1"/>
</dbReference>
<accession>A0A1I4UGJ2</accession>
<dbReference type="InterPro" id="IPR029044">
    <property type="entry name" value="Nucleotide-diphossugar_trans"/>
</dbReference>
<dbReference type="AlphaFoldDB" id="A0A1I4UGJ2"/>
<keyword evidence="2" id="KW-1185">Reference proteome</keyword>
<proteinExistence type="predicted"/>
<protein>
    <submittedName>
        <fullName evidence="1">Glycosyltransferase, GT2 family</fullName>
    </submittedName>
</protein>
<organism evidence="1 2">
    <name type="scientific">Methylobacterium pseudosasicola</name>
    <dbReference type="NCBI Taxonomy" id="582667"/>
    <lineage>
        <taxon>Bacteria</taxon>
        <taxon>Pseudomonadati</taxon>
        <taxon>Pseudomonadota</taxon>
        <taxon>Alphaproteobacteria</taxon>
        <taxon>Hyphomicrobiales</taxon>
        <taxon>Methylobacteriaceae</taxon>
        <taxon>Methylobacterium</taxon>
    </lineage>
</organism>
<evidence type="ECO:0000313" key="1">
    <source>
        <dbReference type="EMBL" id="SFM88124.1"/>
    </source>
</evidence>